<keyword evidence="2" id="KW-1185">Reference proteome</keyword>
<name>A0ABQ8JHE7_DERPT</name>
<accession>A0ABQ8JHE7</accession>
<dbReference type="EMBL" id="NJHN03000037">
    <property type="protein sequence ID" value="KAH9421751.1"/>
    <property type="molecule type" value="Genomic_DNA"/>
</dbReference>
<organism evidence="1 2">
    <name type="scientific">Dermatophagoides pteronyssinus</name>
    <name type="common">European house dust mite</name>
    <dbReference type="NCBI Taxonomy" id="6956"/>
    <lineage>
        <taxon>Eukaryota</taxon>
        <taxon>Metazoa</taxon>
        <taxon>Ecdysozoa</taxon>
        <taxon>Arthropoda</taxon>
        <taxon>Chelicerata</taxon>
        <taxon>Arachnida</taxon>
        <taxon>Acari</taxon>
        <taxon>Acariformes</taxon>
        <taxon>Sarcoptiformes</taxon>
        <taxon>Astigmata</taxon>
        <taxon>Psoroptidia</taxon>
        <taxon>Analgoidea</taxon>
        <taxon>Pyroglyphidae</taxon>
        <taxon>Dermatophagoidinae</taxon>
        <taxon>Dermatophagoides</taxon>
    </lineage>
</organism>
<sequence>MIEKHPFFNNPFMGQEWGEISPIKRMFNNIDDEYMDSVIIKQPLESNLKSKKKCIESKKYEFCI</sequence>
<reference evidence="1 2" key="1">
    <citation type="journal article" date="2018" name="J. Allergy Clin. Immunol.">
        <title>High-quality assembly of Dermatophagoides pteronyssinus genome and transcriptome reveals a wide range of novel allergens.</title>
        <authorList>
            <person name="Liu X.Y."/>
            <person name="Yang K.Y."/>
            <person name="Wang M.Q."/>
            <person name="Kwok J.S."/>
            <person name="Zeng X."/>
            <person name="Yang Z."/>
            <person name="Xiao X.J."/>
            <person name="Lau C.P."/>
            <person name="Li Y."/>
            <person name="Huang Z.M."/>
            <person name="Ba J.G."/>
            <person name="Yim A.K."/>
            <person name="Ouyang C.Y."/>
            <person name="Ngai S.M."/>
            <person name="Chan T.F."/>
            <person name="Leung E.L."/>
            <person name="Liu L."/>
            <person name="Liu Z.G."/>
            <person name="Tsui S.K."/>
        </authorList>
    </citation>
    <scope>NUCLEOTIDE SEQUENCE [LARGE SCALE GENOMIC DNA]</scope>
    <source>
        <strain evidence="1">Derp</strain>
    </source>
</reference>
<protein>
    <submittedName>
        <fullName evidence="1">Uncharacterized protein</fullName>
    </submittedName>
</protein>
<gene>
    <name evidence="1" type="ORF">DERP_002039</name>
</gene>
<comment type="caution">
    <text evidence="1">The sequence shown here is derived from an EMBL/GenBank/DDBJ whole genome shotgun (WGS) entry which is preliminary data.</text>
</comment>
<dbReference type="Proteomes" id="UP000887458">
    <property type="component" value="Unassembled WGS sequence"/>
</dbReference>
<evidence type="ECO:0000313" key="2">
    <source>
        <dbReference type="Proteomes" id="UP000887458"/>
    </source>
</evidence>
<evidence type="ECO:0000313" key="1">
    <source>
        <dbReference type="EMBL" id="KAH9421751.1"/>
    </source>
</evidence>
<proteinExistence type="predicted"/>
<reference evidence="1 2" key="2">
    <citation type="journal article" date="2022" name="Mol. Biol. Evol.">
        <title>Comparative Genomics Reveals Insights into the Divergent Evolution of Astigmatic Mites and Household Pest Adaptations.</title>
        <authorList>
            <person name="Xiong Q."/>
            <person name="Wan A.T."/>
            <person name="Liu X."/>
            <person name="Fung C.S."/>
            <person name="Xiao X."/>
            <person name="Malainual N."/>
            <person name="Hou J."/>
            <person name="Wang L."/>
            <person name="Wang M."/>
            <person name="Yang K.Y."/>
            <person name="Cui Y."/>
            <person name="Leung E.L."/>
            <person name="Nong W."/>
            <person name="Shin S.K."/>
            <person name="Au S.W."/>
            <person name="Jeong K.Y."/>
            <person name="Chew F.T."/>
            <person name="Hui J.H."/>
            <person name="Leung T.F."/>
            <person name="Tungtrongchitr A."/>
            <person name="Zhong N."/>
            <person name="Liu Z."/>
            <person name="Tsui S.K."/>
        </authorList>
    </citation>
    <scope>NUCLEOTIDE SEQUENCE [LARGE SCALE GENOMIC DNA]</scope>
    <source>
        <strain evidence="1">Derp</strain>
    </source>
</reference>